<dbReference type="PANTHER" id="PTHR43157">
    <property type="entry name" value="PHOSPHATIDYLINOSITOL-GLYCAN BIOSYNTHESIS CLASS F PROTEIN-RELATED"/>
    <property type="match status" value="1"/>
</dbReference>
<evidence type="ECO:0000313" key="2">
    <source>
        <dbReference type="EMBL" id="NEX22162.1"/>
    </source>
</evidence>
<dbReference type="InterPro" id="IPR036291">
    <property type="entry name" value="NAD(P)-bd_dom_sf"/>
</dbReference>
<gene>
    <name evidence="2" type="ORF">G3480_17945</name>
</gene>
<dbReference type="PRINTS" id="PR00081">
    <property type="entry name" value="GDHRDH"/>
</dbReference>
<proteinExistence type="predicted"/>
<dbReference type="PANTHER" id="PTHR43157:SF31">
    <property type="entry name" value="PHOSPHATIDYLINOSITOL-GLYCAN BIOSYNTHESIS CLASS F PROTEIN"/>
    <property type="match status" value="1"/>
</dbReference>
<reference evidence="2 3" key="2">
    <citation type="submission" date="2020-02" db="EMBL/GenBank/DDBJ databases">
        <title>Genome sequences of Thiorhodococcus mannitoliphagus and Thiorhodococcus minor, purple sulfur photosynthetic bacteria in the gammaproteobacterial family, Chromatiaceae.</title>
        <authorList>
            <person name="Aviles F.A."/>
            <person name="Meyer T.E."/>
            <person name="Kyndt J.A."/>
        </authorList>
    </citation>
    <scope>NUCLEOTIDE SEQUENCE [LARGE SCALE GENOMIC DNA]</scope>
    <source>
        <strain evidence="2 3">DSM 18266</strain>
    </source>
</reference>
<dbReference type="GO" id="GO:0016491">
    <property type="term" value="F:oxidoreductase activity"/>
    <property type="evidence" value="ECO:0007669"/>
    <property type="project" value="UniProtKB-KW"/>
</dbReference>
<dbReference type="AlphaFoldDB" id="A0A6P1E108"/>
<dbReference type="EMBL" id="JAAIJR010000085">
    <property type="protein sequence ID" value="NEX22162.1"/>
    <property type="molecule type" value="Genomic_DNA"/>
</dbReference>
<protein>
    <submittedName>
        <fullName evidence="2">SDR family NAD(P)-dependent oxidoreductase</fullName>
    </submittedName>
</protein>
<keyword evidence="1" id="KW-0560">Oxidoreductase</keyword>
<name>A0A6P1E108_9GAMM</name>
<dbReference type="Proteomes" id="UP000471640">
    <property type="component" value="Unassembled WGS sequence"/>
</dbReference>
<organism evidence="2 3">
    <name type="scientific">Thiorhodococcus mannitoliphagus</name>
    <dbReference type="NCBI Taxonomy" id="329406"/>
    <lineage>
        <taxon>Bacteria</taxon>
        <taxon>Pseudomonadati</taxon>
        <taxon>Pseudomonadota</taxon>
        <taxon>Gammaproteobacteria</taxon>
        <taxon>Chromatiales</taxon>
        <taxon>Chromatiaceae</taxon>
        <taxon>Thiorhodococcus</taxon>
    </lineage>
</organism>
<dbReference type="Pfam" id="PF00106">
    <property type="entry name" value="adh_short"/>
    <property type="match status" value="1"/>
</dbReference>
<accession>A0A6P1E108</accession>
<sequence>MSMHTEQEPFPRVALVTGASGAIGKAIATRIAATPGYAVVLLCRDAHKAQSTLAEIERQTCNSQLRYELVDLAHRCSIDALAERWTGPLHVLMNNAATTPRQRTETPEGVELQLATNVLGYFRMIMAFRDRLAEGAPARVVNVASYWAGGLDLGDLEFKRRRYDNDAAYRQSKQADRMLTVAFAQRLSEAEITVNACHPGDVSSNLSRSLGFGGHERPEQAAVTPAWLATEDLGGRETGQYFEHQRSVPCRFGADLAAVEALYEACERYG</sequence>
<dbReference type="SUPFAM" id="SSF51735">
    <property type="entry name" value="NAD(P)-binding Rossmann-fold domains"/>
    <property type="match status" value="1"/>
</dbReference>
<keyword evidence="3" id="KW-1185">Reference proteome</keyword>
<dbReference type="InterPro" id="IPR002347">
    <property type="entry name" value="SDR_fam"/>
</dbReference>
<evidence type="ECO:0000313" key="3">
    <source>
        <dbReference type="Proteomes" id="UP000471640"/>
    </source>
</evidence>
<evidence type="ECO:0000256" key="1">
    <source>
        <dbReference type="ARBA" id="ARBA00023002"/>
    </source>
</evidence>
<comment type="caution">
    <text evidence="2">The sequence shown here is derived from an EMBL/GenBank/DDBJ whole genome shotgun (WGS) entry which is preliminary data.</text>
</comment>
<dbReference type="Gene3D" id="3.40.50.720">
    <property type="entry name" value="NAD(P)-binding Rossmann-like Domain"/>
    <property type="match status" value="1"/>
</dbReference>
<reference evidence="3" key="1">
    <citation type="journal article" date="2020" name="Microbiol. Resour. Announc.">
        <title>Draft Genome Sequences of Thiorhodococcus mannitoliphagus and Thiorhodococcus minor, Purple Sulfur Photosynthetic Bacteria in the Gammaproteobacterial Family Chromatiaceae.</title>
        <authorList>
            <person name="Aviles F.A."/>
            <person name="Meyer T.E."/>
            <person name="Kyndt J.A."/>
        </authorList>
    </citation>
    <scope>NUCLEOTIDE SEQUENCE [LARGE SCALE GENOMIC DNA]</scope>
    <source>
        <strain evidence="3">DSM 18266</strain>
    </source>
</reference>